<evidence type="ECO:0000313" key="2">
    <source>
        <dbReference type="Proteomes" id="UP000696280"/>
    </source>
</evidence>
<evidence type="ECO:0000313" key="1">
    <source>
        <dbReference type="EMBL" id="CAG8952441.1"/>
    </source>
</evidence>
<proteinExistence type="predicted"/>
<gene>
    <name evidence="1" type="ORF">HYFRA_00001188</name>
</gene>
<reference evidence="1" key="1">
    <citation type="submission" date="2021-07" db="EMBL/GenBank/DDBJ databases">
        <authorList>
            <person name="Durling M."/>
        </authorList>
    </citation>
    <scope>NUCLEOTIDE SEQUENCE</scope>
</reference>
<dbReference type="AlphaFoldDB" id="A0A9N9KSR8"/>
<accession>A0A9N9KSR8</accession>
<organism evidence="1 2">
    <name type="scientific">Hymenoscyphus fraxineus</name>
    <dbReference type="NCBI Taxonomy" id="746836"/>
    <lineage>
        <taxon>Eukaryota</taxon>
        <taxon>Fungi</taxon>
        <taxon>Dikarya</taxon>
        <taxon>Ascomycota</taxon>
        <taxon>Pezizomycotina</taxon>
        <taxon>Leotiomycetes</taxon>
        <taxon>Helotiales</taxon>
        <taxon>Helotiaceae</taxon>
        <taxon>Hymenoscyphus</taxon>
    </lineage>
</organism>
<name>A0A9N9KSR8_9HELO</name>
<comment type="caution">
    <text evidence="1">The sequence shown here is derived from an EMBL/GenBank/DDBJ whole genome shotgun (WGS) entry which is preliminary data.</text>
</comment>
<dbReference type="Proteomes" id="UP000696280">
    <property type="component" value="Unassembled WGS sequence"/>
</dbReference>
<protein>
    <submittedName>
        <fullName evidence="1">Uncharacterized protein</fullName>
    </submittedName>
</protein>
<sequence length="120" mass="13080">MRGAFGLVLERAVARRLAERKKHPTFAVRGRPASKSQDEILILKESRGLKAMPASNDRAVDVATTEYLRAYRIVQSAILGKMLQSSGASASAVAPAYTYIIYLSVRGRASNKRTSAQALE</sequence>
<keyword evidence="2" id="KW-1185">Reference proteome</keyword>
<dbReference type="EMBL" id="CAJVRL010000045">
    <property type="protein sequence ID" value="CAG8952441.1"/>
    <property type="molecule type" value="Genomic_DNA"/>
</dbReference>